<dbReference type="Proteomes" id="UP000681722">
    <property type="component" value="Unassembled WGS sequence"/>
</dbReference>
<dbReference type="EMBL" id="CAJNOQ010041793">
    <property type="protein sequence ID" value="CAF1624789.1"/>
    <property type="molecule type" value="Genomic_DNA"/>
</dbReference>
<evidence type="ECO:0000313" key="1">
    <source>
        <dbReference type="EMBL" id="CAF1624789.1"/>
    </source>
</evidence>
<sequence>SQRYFNSLIFEMIHDLIYPGGKITQLVGSCQRQVPRPVPVPRLVSVPVPRVLVDAPGPVLIDGIWRLSRF</sequence>
<feature type="non-terminal residue" evidence="1">
    <location>
        <position position="1"/>
    </location>
</feature>
<proteinExistence type="predicted"/>
<organism evidence="1 3">
    <name type="scientific">Didymodactylos carnosus</name>
    <dbReference type="NCBI Taxonomy" id="1234261"/>
    <lineage>
        <taxon>Eukaryota</taxon>
        <taxon>Metazoa</taxon>
        <taxon>Spiralia</taxon>
        <taxon>Gnathifera</taxon>
        <taxon>Rotifera</taxon>
        <taxon>Eurotatoria</taxon>
        <taxon>Bdelloidea</taxon>
        <taxon>Philodinida</taxon>
        <taxon>Philodinidae</taxon>
        <taxon>Didymodactylos</taxon>
    </lineage>
</organism>
<comment type="caution">
    <text evidence="1">The sequence shown here is derived from an EMBL/GenBank/DDBJ whole genome shotgun (WGS) entry which is preliminary data.</text>
</comment>
<dbReference type="AlphaFoldDB" id="A0A816CHZ4"/>
<dbReference type="EMBL" id="CAJOBC010109215">
    <property type="protein sequence ID" value="CAF4517991.1"/>
    <property type="molecule type" value="Genomic_DNA"/>
</dbReference>
<reference evidence="1" key="1">
    <citation type="submission" date="2021-02" db="EMBL/GenBank/DDBJ databases">
        <authorList>
            <person name="Nowell W R."/>
        </authorList>
    </citation>
    <scope>NUCLEOTIDE SEQUENCE</scope>
</reference>
<protein>
    <submittedName>
        <fullName evidence="1">Uncharacterized protein</fullName>
    </submittedName>
</protein>
<dbReference type="Proteomes" id="UP000663829">
    <property type="component" value="Unassembled WGS sequence"/>
</dbReference>
<accession>A0A816CHZ4</accession>
<name>A0A816CHZ4_9BILA</name>
<gene>
    <name evidence="1" type="ORF">GPM918_LOCUS43967</name>
    <name evidence="2" type="ORF">SRO942_LOCUS45631</name>
</gene>
<keyword evidence="3" id="KW-1185">Reference proteome</keyword>
<evidence type="ECO:0000313" key="2">
    <source>
        <dbReference type="EMBL" id="CAF4517991.1"/>
    </source>
</evidence>
<evidence type="ECO:0000313" key="3">
    <source>
        <dbReference type="Proteomes" id="UP000663829"/>
    </source>
</evidence>